<accession>Q3UYV2</accession>
<sequence length="109" mass="11654">MGATVAAGVSAQVVRSLPSKTSHSWPLEDGRVVKKAFVQEQWHYPLTSFDTQRGSGTFNVIELVAEESRVKLARTWGLLNSESSCFLSSGSSVLSPCATHGAVQTSQEG</sequence>
<reference evidence="1" key="3">
    <citation type="journal article" date="2000" name="Genome Res.">
        <title>RIKEN integrated sequence analysis (RISA) system--384-format sequencing pipeline with 384 multicapillary sequencer.</title>
        <authorList>
            <person name="Shibata K."/>
            <person name="Itoh M."/>
            <person name="Aizawa K."/>
            <person name="Nagaoka S."/>
            <person name="Sasaki N."/>
            <person name="Carninci P."/>
            <person name="Konno H."/>
            <person name="Akiyama J."/>
            <person name="Nishi K."/>
            <person name="Kitsunai T."/>
            <person name="Tashiro H."/>
            <person name="Itoh M."/>
            <person name="Sumi N."/>
            <person name="Ishii Y."/>
            <person name="Nakamura S."/>
            <person name="Hazama M."/>
            <person name="Nishine T."/>
            <person name="Harada A."/>
            <person name="Yamamoto R."/>
            <person name="Matsumoto H."/>
            <person name="Sakaguchi S."/>
            <person name="Ikegami T."/>
            <person name="Kashiwagi K."/>
            <person name="Fujiwake S."/>
            <person name="Inoue K."/>
            <person name="Togawa Y."/>
            <person name="Izawa M."/>
            <person name="Ohara E."/>
            <person name="Watahiki M."/>
            <person name="Yoneda Y."/>
            <person name="Ishikawa T."/>
            <person name="Ozawa K."/>
            <person name="Tanaka T."/>
            <person name="Matsuura S."/>
            <person name="Kawai J."/>
            <person name="Okazaki Y."/>
            <person name="Muramatsu M."/>
            <person name="Inoue Y."/>
            <person name="Kira A."/>
            <person name="Hayashizaki Y."/>
        </authorList>
    </citation>
    <scope>NUCLEOTIDE SEQUENCE</scope>
    <source>
        <strain evidence="1">C57BL/6J</strain>
        <tissue evidence="1">Testis</tissue>
    </source>
</reference>
<name>Q3UYV2_MOUSE</name>
<reference evidence="1" key="2">
    <citation type="journal article" date="2000" name="Genome Res.">
        <title>Normalization and subtraction of cap-trapper-selected cDNAs to prepare full-length cDNA libraries for rapid discovery of new genes.</title>
        <authorList>
            <person name="Carninci P."/>
            <person name="Shibata Y."/>
            <person name="Hayatsu N."/>
            <person name="Sugahara Y."/>
            <person name="Shibata K."/>
            <person name="Itoh M."/>
            <person name="Konno H."/>
            <person name="Okazaki Y."/>
            <person name="Muramatsu M."/>
            <person name="Hayashizaki Y."/>
        </authorList>
    </citation>
    <scope>NUCLEOTIDE SEQUENCE</scope>
    <source>
        <strain evidence="1">C57BL/6J</strain>
        <tissue evidence="1">Testis</tissue>
    </source>
</reference>
<dbReference type="MGI" id="MGI:5011529">
    <property type="gene designation" value="Gm19344"/>
</dbReference>
<reference evidence="1" key="8">
    <citation type="journal article" date="2005" name="Science">
        <title>Antisense Transcription in the Mammalian Transcriptome.</title>
        <authorList>
            <consortium name="RIKEN Genome Exploration Research Group and Genome Science Group (Genome Network Project Core Group) and the FANTOM Consortium"/>
        </authorList>
    </citation>
    <scope>NUCLEOTIDE SEQUENCE</scope>
    <source>
        <strain evidence="1">C57BL/6J</strain>
        <tissue evidence="1">Testis</tissue>
    </source>
</reference>
<reference evidence="1" key="5">
    <citation type="journal article" date="2002" name="Nature">
        <title>Analysis of the mouse transcriptome based on functional annotation of 60,770 full-length cDNAs.</title>
        <authorList>
            <consortium name="The FANTOM Consortium and the RIKEN Genome Exploration Research Group Phase I and II Team"/>
        </authorList>
    </citation>
    <scope>NUCLEOTIDE SEQUENCE</scope>
    <source>
        <strain evidence="1">C57BL/6J</strain>
        <tissue evidence="1">Testis</tissue>
    </source>
</reference>
<dbReference type="EMBL" id="AK134353">
    <property type="protein sequence ID" value="BAE22109.1"/>
    <property type="molecule type" value="mRNA"/>
</dbReference>
<dbReference type="AGR" id="MGI:5011529"/>
<protein>
    <submittedName>
        <fullName evidence="1">Uncharacterized protein</fullName>
    </submittedName>
</protein>
<proteinExistence type="evidence at transcript level"/>
<gene>
    <name evidence="2" type="primary">Gm19344</name>
</gene>
<dbReference type="AlphaFoldDB" id="Q3UYV2"/>
<reference evidence="1" key="4">
    <citation type="journal article" date="2001" name="Nature">
        <title>Functional annotation of a full-length mouse cDNA collection.</title>
        <authorList>
            <consortium name="The RIKEN Genome Exploration Research Group Phase II Team and the FANTOM Consortium"/>
        </authorList>
    </citation>
    <scope>NUCLEOTIDE SEQUENCE</scope>
    <source>
        <strain evidence="1">C57BL/6J</strain>
        <tissue evidence="1">Testis</tissue>
    </source>
</reference>
<evidence type="ECO:0000313" key="1">
    <source>
        <dbReference type="EMBL" id="BAE22109.1"/>
    </source>
</evidence>
<organism evidence="1">
    <name type="scientific">Mus musculus</name>
    <name type="common">Mouse</name>
    <dbReference type="NCBI Taxonomy" id="10090"/>
    <lineage>
        <taxon>Eukaryota</taxon>
        <taxon>Metazoa</taxon>
        <taxon>Chordata</taxon>
        <taxon>Craniata</taxon>
        <taxon>Vertebrata</taxon>
        <taxon>Euteleostomi</taxon>
        <taxon>Mammalia</taxon>
        <taxon>Eutheria</taxon>
        <taxon>Euarchontoglires</taxon>
        <taxon>Glires</taxon>
        <taxon>Rodentia</taxon>
        <taxon>Myomorpha</taxon>
        <taxon>Muroidea</taxon>
        <taxon>Muridae</taxon>
        <taxon>Murinae</taxon>
        <taxon>Mus</taxon>
        <taxon>Mus</taxon>
    </lineage>
</organism>
<reference evidence="1" key="1">
    <citation type="journal article" date="1999" name="Methods Enzymol.">
        <title>High-efficiency full-length cDNA cloning.</title>
        <authorList>
            <person name="Carninci P."/>
            <person name="Hayashizaki Y."/>
        </authorList>
    </citation>
    <scope>NUCLEOTIDE SEQUENCE</scope>
    <source>
        <strain evidence="1">C57BL/6J</strain>
        <tissue evidence="1">Testis</tissue>
    </source>
</reference>
<reference evidence="1" key="6">
    <citation type="submission" date="2004-03" db="EMBL/GenBank/DDBJ databases">
        <authorList>
            <person name="Arakawa T."/>
            <person name="Carninci P."/>
            <person name="Fukuda S."/>
            <person name="Hashizume W."/>
            <person name="Hayashida K."/>
            <person name="Hori F."/>
            <person name="Iida J."/>
            <person name="Imamura K."/>
            <person name="Imotani K."/>
            <person name="Itoh M."/>
            <person name="Kanagawa S."/>
            <person name="Kawai J."/>
            <person name="Kojima M."/>
            <person name="Konno H."/>
            <person name="Murata M."/>
            <person name="Nakamura M."/>
            <person name="Ninomiya N."/>
            <person name="Nishiyori H."/>
            <person name="Nomura K."/>
            <person name="Ohno M."/>
            <person name="Sakazume N."/>
            <person name="Sano H."/>
            <person name="Sasaki D."/>
            <person name="Shibata K."/>
            <person name="Shiraki T."/>
            <person name="Tagami M."/>
            <person name="Tagami Y."/>
            <person name="Waki K."/>
            <person name="Watahiki A."/>
            <person name="Muramatsu M."/>
            <person name="Hayashizaki Y."/>
        </authorList>
    </citation>
    <scope>NUCLEOTIDE SEQUENCE</scope>
    <source>
        <strain evidence="1">C57BL/6J</strain>
        <tissue evidence="1">Testis</tissue>
    </source>
</reference>
<reference evidence="1" key="7">
    <citation type="journal article" date="2005" name="Science">
        <title>The Transcriptional Landscape of the Mammalian Genome.</title>
        <authorList>
            <consortium name="The FANTOM Consortium"/>
            <consortium name="Riken Genome Exploration Research Group and Genome Science Group (Genome Network Project Core Group)"/>
        </authorList>
    </citation>
    <scope>NUCLEOTIDE SEQUENCE</scope>
    <source>
        <strain evidence="1">C57BL/6J</strain>
        <tissue evidence="1">Testis</tissue>
    </source>
</reference>
<evidence type="ECO:0000313" key="2">
    <source>
        <dbReference type="MGI" id="MGI:5011529"/>
    </source>
</evidence>